<organism evidence="2 3">
    <name type="scientific">Solibaculum intestinale</name>
    <dbReference type="NCBI Taxonomy" id="3133165"/>
    <lineage>
        <taxon>Bacteria</taxon>
        <taxon>Bacillati</taxon>
        <taxon>Bacillota</taxon>
        <taxon>Clostridia</taxon>
        <taxon>Eubacteriales</taxon>
        <taxon>Oscillospiraceae</taxon>
        <taxon>Solibaculum</taxon>
    </lineage>
</organism>
<dbReference type="SMART" id="SM00470">
    <property type="entry name" value="ParB"/>
    <property type="match status" value="1"/>
</dbReference>
<dbReference type="PANTHER" id="PTHR30083:SF1">
    <property type="entry name" value="TRANSCRIPTIONAL REGULATOR"/>
    <property type="match status" value="1"/>
</dbReference>
<evidence type="ECO:0000259" key="1">
    <source>
        <dbReference type="SMART" id="SM00470"/>
    </source>
</evidence>
<feature type="domain" description="ParB-like N-terminal" evidence="1">
    <location>
        <begin position="48"/>
        <end position="145"/>
    </location>
</feature>
<dbReference type="CDD" id="cd16397">
    <property type="entry name" value="IbrB_like"/>
    <property type="match status" value="1"/>
</dbReference>
<sequence length="206" mass="23497">MGIDQLLSELCVEIDKLEEPNKIKALNKVRSALHDISPFNDEPVDCVLWVPCDQVEANDYNPNSVAPPEMKLLEISIGEDGYTQPIVAWGKNDYYEVIDGFHRNRVGKECNDIRERVHGYLPITLINRGREDKGDRIAATIRHNRARGKHQVTAMSDIVLELSRRNWSDAKIGRELGMEPDEVLRLKQITGLAELFSDIDFSKAWE</sequence>
<proteinExistence type="predicted"/>
<dbReference type="InterPro" id="IPR003115">
    <property type="entry name" value="ParB_N"/>
</dbReference>
<accession>A0ABV1E5R7</accession>
<evidence type="ECO:0000313" key="3">
    <source>
        <dbReference type="Proteomes" id="UP001489509"/>
    </source>
</evidence>
<dbReference type="Gene3D" id="3.90.1530.10">
    <property type="entry name" value="Conserved hypothetical protein from pyrococcus furiosus pfu- 392566-001, ParB domain"/>
    <property type="match status" value="1"/>
</dbReference>
<dbReference type="Pfam" id="PF02195">
    <property type="entry name" value="ParB_N"/>
    <property type="match status" value="1"/>
</dbReference>
<gene>
    <name evidence="2" type="ORF">WMO26_13210</name>
</gene>
<dbReference type="InterPro" id="IPR036086">
    <property type="entry name" value="ParB/Sulfiredoxin_sf"/>
</dbReference>
<evidence type="ECO:0000313" key="2">
    <source>
        <dbReference type="EMBL" id="MEQ2441791.1"/>
    </source>
</evidence>
<dbReference type="PANTHER" id="PTHR30083">
    <property type="entry name" value="TRANSCRIPTIONAL REGULATOR-RELATED"/>
    <property type="match status" value="1"/>
</dbReference>
<comment type="caution">
    <text evidence="2">The sequence shown here is derived from an EMBL/GenBank/DDBJ whole genome shotgun (WGS) entry which is preliminary data.</text>
</comment>
<name>A0ABV1E5R7_9FIRM</name>
<dbReference type="SUPFAM" id="SSF110849">
    <property type="entry name" value="ParB/Sulfiredoxin"/>
    <property type="match status" value="1"/>
</dbReference>
<protein>
    <submittedName>
        <fullName evidence="2">ParB/RepB/Spo0J family partition protein</fullName>
    </submittedName>
</protein>
<dbReference type="RefSeq" id="WP_349221100.1">
    <property type="nucleotide sequence ID" value="NZ_JBBMFD010000045.1"/>
</dbReference>
<dbReference type="Proteomes" id="UP001489509">
    <property type="component" value="Unassembled WGS sequence"/>
</dbReference>
<dbReference type="EMBL" id="JBBMFD010000045">
    <property type="protein sequence ID" value="MEQ2441791.1"/>
    <property type="molecule type" value="Genomic_DNA"/>
</dbReference>
<reference evidence="2 3" key="1">
    <citation type="submission" date="2024-03" db="EMBL/GenBank/DDBJ databases">
        <title>Human intestinal bacterial collection.</title>
        <authorList>
            <person name="Pauvert C."/>
            <person name="Hitch T.C.A."/>
            <person name="Clavel T."/>
        </authorList>
    </citation>
    <scope>NUCLEOTIDE SEQUENCE [LARGE SCALE GENOMIC DNA]</scope>
    <source>
        <strain evidence="2 3">CLA-JM-H44</strain>
    </source>
</reference>
<keyword evidence="3" id="KW-1185">Reference proteome</keyword>